<dbReference type="STRING" id="5643.A0A060SJA1"/>
<feature type="domain" description="Alpha/beta hydrolase fold-3" evidence="2">
    <location>
        <begin position="23"/>
        <end position="224"/>
    </location>
</feature>
<dbReference type="HOGENOM" id="CLU_019364_1_1_1"/>
<name>A0A060SJA1_PYCCI</name>
<protein>
    <recommendedName>
        <fullName evidence="2">Alpha/beta hydrolase fold-3 domain-containing protein</fullName>
    </recommendedName>
</protein>
<gene>
    <name evidence="3" type="ORF">BN946_scf184979.g35</name>
</gene>
<dbReference type="SUPFAM" id="SSF53474">
    <property type="entry name" value="alpha/beta-Hydrolases"/>
    <property type="match status" value="1"/>
</dbReference>
<dbReference type="OrthoDB" id="2152029at2759"/>
<evidence type="ECO:0000313" key="3">
    <source>
        <dbReference type="EMBL" id="CDO74480.1"/>
    </source>
</evidence>
<dbReference type="InterPro" id="IPR013094">
    <property type="entry name" value="AB_hydrolase_3"/>
</dbReference>
<organism evidence="3 4">
    <name type="scientific">Pycnoporus cinnabarinus</name>
    <name type="common">Cinnabar-red polypore</name>
    <name type="synonym">Trametes cinnabarina</name>
    <dbReference type="NCBI Taxonomy" id="5643"/>
    <lineage>
        <taxon>Eukaryota</taxon>
        <taxon>Fungi</taxon>
        <taxon>Dikarya</taxon>
        <taxon>Basidiomycota</taxon>
        <taxon>Agaricomycotina</taxon>
        <taxon>Agaricomycetes</taxon>
        <taxon>Polyporales</taxon>
        <taxon>Polyporaceae</taxon>
        <taxon>Trametes</taxon>
    </lineage>
</organism>
<dbReference type="Pfam" id="PF07859">
    <property type="entry name" value="Abhydrolase_3"/>
    <property type="match status" value="1"/>
</dbReference>
<comment type="caution">
    <text evidence="3">The sequence shown here is derived from an EMBL/GenBank/DDBJ whole genome shotgun (WGS) entry which is preliminary data.</text>
</comment>
<dbReference type="InterPro" id="IPR050300">
    <property type="entry name" value="GDXG_lipolytic_enzyme"/>
</dbReference>
<accession>A0A060SJA1</accession>
<dbReference type="PANTHER" id="PTHR48081">
    <property type="entry name" value="AB HYDROLASE SUPERFAMILY PROTEIN C4A8.06C"/>
    <property type="match status" value="1"/>
</dbReference>
<dbReference type="EMBL" id="CCBP010000174">
    <property type="protein sequence ID" value="CDO74480.1"/>
    <property type="molecule type" value="Genomic_DNA"/>
</dbReference>
<dbReference type="PANTHER" id="PTHR48081:SF8">
    <property type="entry name" value="ALPHA_BETA HYDROLASE FOLD-3 DOMAIN-CONTAINING PROTEIN-RELATED"/>
    <property type="match status" value="1"/>
</dbReference>
<keyword evidence="1" id="KW-0378">Hydrolase</keyword>
<dbReference type="Gene3D" id="3.40.50.1820">
    <property type="entry name" value="alpha/beta hydrolase"/>
    <property type="match status" value="1"/>
</dbReference>
<evidence type="ECO:0000259" key="2">
    <source>
        <dbReference type="Pfam" id="PF07859"/>
    </source>
</evidence>
<reference evidence="3" key="1">
    <citation type="submission" date="2014-01" db="EMBL/GenBank/DDBJ databases">
        <title>The genome of the white-rot fungus Pycnoporus cinnabarinus: a basidiomycete model with a versatile arsenal for lignocellulosic biomass breakdown.</title>
        <authorList>
            <person name="Levasseur A."/>
            <person name="Lomascolo A."/>
            <person name="Ruiz-Duenas F.J."/>
            <person name="Uzan E."/>
            <person name="Piumi F."/>
            <person name="Kues U."/>
            <person name="Ram A.F.J."/>
            <person name="Murat C."/>
            <person name="Haon M."/>
            <person name="Benoit I."/>
            <person name="Arfi Y."/>
            <person name="Chevret D."/>
            <person name="Drula E."/>
            <person name="Kwon M.J."/>
            <person name="Gouret P."/>
            <person name="Lesage-Meessen L."/>
            <person name="Lombard V."/>
            <person name="Mariette J."/>
            <person name="Noirot C."/>
            <person name="Park J."/>
            <person name="Patyshakuliyeva A."/>
            <person name="Wieneger R.A.B."/>
            <person name="Wosten H.A.B."/>
            <person name="Martin F."/>
            <person name="Coutinho P.M."/>
            <person name="de Vries R."/>
            <person name="Martinez A.T."/>
            <person name="Klopp C."/>
            <person name="Pontarotti P."/>
            <person name="Henrissat B."/>
            <person name="Record E."/>
        </authorList>
    </citation>
    <scope>NUCLEOTIDE SEQUENCE [LARGE SCALE GENOMIC DNA]</scope>
    <source>
        <strain evidence="3">BRFM137</strain>
    </source>
</reference>
<dbReference type="AlphaFoldDB" id="A0A060SJA1"/>
<sequence>MGSAHPNGGMMPMYEGFLEHFGANVRIFGLEYRLSSAAPFPPANSFPASLINAIAGYRYFIEDVGFEPHQIILFGDSAGGGIAFNLARYLAVANLSRLRQAGGMMLLSPTMDWAGTHDDGKAVKDNARSDFVQPVVNSGYTRRALLGDLPSEEFAAKSVWISPGSRVAEWEPGMFAGVPRTVMVAGGAECTLDLMHAARDRLLRDLGGGRFEYIEVPDATHDFLPKKWHEPERSNTFV</sequence>
<dbReference type="Proteomes" id="UP000029665">
    <property type="component" value="Unassembled WGS sequence"/>
</dbReference>
<evidence type="ECO:0000313" key="4">
    <source>
        <dbReference type="Proteomes" id="UP000029665"/>
    </source>
</evidence>
<keyword evidence="4" id="KW-1185">Reference proteome</keyword>
<dbReference type="GO" id="GO:0016787">
    <property type="term" value="F:hydrolase activity"/>
    <property type="evidence" value="ECO:0007669"/>
    <property type="project" value="UniProtKB-KW"/>
</dbReference>
<dbReference type="InterPro" id="IPR029058">
    <property type="entry name" value="AB_hydrolase_fold"/>
</dbReference>
<evidence type="ECO:0000256" key="1">
    <source>
        <dbReference type="ARBA" id="ARBA00022801"/>
    </source>
</evidence>
<proteinExistence type="predicted"/>